<feature type="domain" description="AMP-dependent synthetase/ligase" evidence="10">
    <location>
        <begin position="88"/>
        <end position="288"/>
    </location>
</feature>
<comment type="function">
    <text evidence="9">Catalyzes the activation of phenylacetic acid (PA) to phenylacetyl-CoA (PA-CoA).</text>
</comment>
<gene>
    <name evidence="12" type="ORF">M9189_10235</name>
</gene>
<dbReference type="InterPro" id="IPR042099">
    <property type="entry name" value="ANL_N_sf"/>
</dbReference>
<dbReference type="PIRSF" id="PIRSF006444">
    <property type="entry name" value="PaaK"/>
    <property type="match status" value="1"/>
</dbReference>
<dbReference type="SUPFAM" id="SSF56801">
    <property type="entry name" value="Acetyl-CoA synthetase-like"/>
    <property type="match status" value="1"/>
</dbReference>
<evidence type="ECO:0000256" key="5">
    <source>
        <dbReference type="ARBA" id="ARBA00061566"/>
    </source>
</evidence>
<keyword evidence="13" id="KW-1185">Reference proteome</keyword>
<dbReference type="AlphaFoldDB" id="A0A9J6ZNZ0"/>
<evidence type="ECO:0000256" key="3">
    <source>
        <dbReference type="ARBA" id="ARBA00022741"/>
    </source>
</evidence>
<evidence type="ECO:0000256" key="4">
    <source>
        <dbReference type="ARBA" id="ARBA00060591"/>
    </source>
</evidence>
<keyword evidence="3 9" id="KW-0547">Nucleotide-binding</keyword>
<dbReference type="EMBL" id="CP098400">
    <property type="protein sequence ID" value="URW79231.1"/>
    <property type="molecule type" value="Genomic_DNA"/>
</dbReference>
<dbReference type="GO" id="GO:0010124">
    <property type="term" value="P:phenylacetate catabolic process"/>
    <property type="evidence" value="ECO:0007669"/>
    <property type="project" value="UniProtKB-UniRule"/>
</dbReference>
<sequence>MATNNIWNPHMETMSRDQMRVVQSERLRDTVERVYYNIPYYRQRMQEMGLAPEDIKSVDDLKHLPFTTKSDLRDNYPFGLFAVPMSEIIRIHASSGTTGKATVVGYTRHDIGIWSEVMARTFTAAGAGKSDFIQIAYGYGLFTGGLGAHYGGEKIGATVIPISGGNTKRQLQLMEDFGTTVLACTPSYAAYLAETIEESGISRDELKLRVGVFGAEPWTENMRREIEKRLRIKAIDIYGLSEVIGPGVSFECEHQCGLHINEDHFIPEIIDPDTLEVLPEGELGELVFTTITKEGLPLIRYRTRDLTRLNFDKCACGRTIVRMNKCTGRSDDMLIIRGVNLFPSQIESVLMEMDETTPHYLLVVDRVNNLDTLELQLEVEDRFYSDTIGELQALRKKITHAVESATGLSVNVKLVEPKTIERSEGKAKRVIDKRKLV</sequence>
<reference evidence="12" key="2">
    <citation type="submission" date="2022-06" db="EMBL/GenBank/DDBJ databases">
        <title>Xiashengella guii gen. nov. sp. nov., a bacterium isolated form anaerobic digestion tank.</title>
        <authorList>
            <person name="Huang H."/>
        </authorList>
    </citation>
    <scope>NUCLEOTIDE SEQUENCE</scope>
    <source>
        <strain evidence="12">Ai-910</strain>
    </source>
</reference>
<dbReference type="RefSeq" id="WP_250722951.1">
    <property type="nucleotide sequence ID" value="NZ_CP098400.1"/>
</dbReference>
<proteinExistence type="inferred from homology"/>
<evidence type="ECO:0000256" key="8">
    <source>
        <dbReference type="ARBA" id="ARBA00075111"/>
    </source>
</evidence>
<dbReference type="PANTHER" id="PTHR43439">
    <property type="entry name" value="PHENYLACETATE-COENZYME A LIGASE"/>
    <property type="match status" value="1"/>
</dbReference>
<protein>
    <recommendedName>
        <fullName evidence="7 9">Phenylacetate-coenzyme A ligase</fullName>
        <ecNumber evidence="6 9">6.2.1.30</ecNumber>
    </recommendedName>
    <alternativeName>
        <fullName evidence="8 9">Phenylacetyl-CoA ligase</fullName>
    </alternativeName>
</protein>
<dbReference type="InterPro" id="IPR045851">
    <property type="entry name" value="AMP-bd_C_sf"/>
</dbReference>
<comment type="pathway">
    <text evidence="4 9">Aromatic compound metabolism; phenylacetate degradation.</text>
</comment>
<evidence type="ECO:0000256" key="9">
    <source>
        <dbReference type="PIRNR" id="PIRNR006444"/>
    </source>
</evidence>
<evidence type="ECO:0000259" key="11">
    <source>
        <dbReference type="Pfam" id="PF14535"/>
    </source>
</evidence>
<dbReference type="InterPro" id="IPR051414">
    <property type="entry name" value="Adenylate-forming_Reductase"/>
</dbReference>
<evidence type="ECO:0000256" key="7">
    <source>
        <dbReference type="ARBA" id="ARBA00068695"/>
    </source>
</evidence>
<comment type="similarity">
    <text evidence="5 9">Belongs to the phenylacetyl-CoA ligase family.</text>
</comment>
<dbReference type="InterPro" id="IPR011880">
    <property type="entry name" value="PA_CoA_ligase"/>
</dbReference>
<dbReference type="FunFam" id="3.40.50.12780:FF:000016">
    <property type="entry name" value="Phenylacetate-coenzyme A ligase"/>
    <property type="match status" value="1"/>
</dbReference>
<feature type="domain" description="AMP-dependent ligase C-terminal" evidence="11">
    <location>
        <begin position="338"/>
        <end position="434"/>
    </location>
</feature>
<dbReference type="GO" id="GO:0000166">
    <property type="term" value="F:nucleotide binding"/>
    <property type="evidence" value="ECO:0007669"/>
    <property type="project" value="UniProtKB-KW"/>
</dbReference>
<dbReference type="InterPro" id="IPR028154">
    <property type="entry name" value="AMP-dep_Lig_C"/>
</dbReference>
<dbReference type="Pfam" id="PF00501">
    <property type="entry name" value="AMP-binding"/>
    <property type="match status" value="1"/>
</dbReference>
<evidence type="ECO:0000313" key="13">
    <source>
        <dbReference type="Proteomes" id="UP001056426"/>
    </source>
</evidence>
<comment type="subunit">
    <text evidence="1">Monomer.</text>
</comment>
<dbReference type="PANTHER" id="PTHR43439:SF1">
    <property type="entry name" value="PHENYLACETATE-COENZYME A LIGASE"/>
    <property type="match status" value="1"/>
</dbReference>
<dbReference type="Gene3D" id="3.30.300.30">
    <property type="match status" value="1"/>
</dbReference>
<evidence type="ECO:0000313" key="12">
    <source>
        <dbReference type="EMBL" id="URW79231.1"/>
    </source>
</evidence>
<dbReference type="Pfam" id="PF14535">
    <property type="entry name" value="AMP-binding_C_2"/>
    <property type="match status" value="1"/>
</dbReference>
<dbReference type="Gene3D" id="3.40.50.12780">
    <property type="entry name" value="N-terminal domain of ligase-like"/>
    <property type="match status" value="1"/>
</dbReference>
<evidence type="ECO:0000259" key="10">
    <source>
        <dbReference type="Pfam" id="PF00501"/>
    </source>
</evidence>
<organism evidence="12 13">
    <name type="scientific">Xiashengella succiniciproducens</name>
    <dbReference type="NCBI Taxonomy" id="2949635"/>
    <lineage>
        <taxon>Bacteria</taxon>
        <taxon>Pseudomonadati</taxon>
        <taxon>Bacteroidota</taxon>
        <taxon>Bacteroidia</taxon>
        <taxon>Marinilabiliales</taxon>
        <taxon>Marinilabiliaceae</taxon>
        <taxon>Xiashengella</taxon>
    </lineage>
</organism>
<name>A0A9J6ZNZ0_9BACT</name>
<evidence type="ECO:0000256" key="2">
    <source>
        <dbReference type="ARBA" id="ARBA00022598"/>
    </source>
</evidence>
<dbReference type="Proteomes" id="UP001056426">
    <property type="component" value="Chromosome"/>
</dbReference>
<dbReference type="GO" id="GO:0047475">
    <property type="term" value="F:phenylacetate-CoA ligase activity"/>
    <property type="evidence" value="ECO:0007669"/>
    <property type="project" value="UniProtKB-EC"/>
</dbReference>
<dbReference type="InterPro" id="IPR000873">
    <property type="entry name" value="AMP-dep_synth/lig_dom"/>
</dbReference>
<keyword evidence="2 9" id="KW-0436">Ligase</keyword>
<comment type="catalytic activity">
    <reaction evidence="9">
        <text>2-phenylacetate + ATP + CoA = phenylacetyl-CoA + AMP + diphosphate</text>
        <dbReference type="Rhea" id="RHEA:20956"/>
        <dbReference type="ChEBI" id="CHEBI:18401"/>
        <dbReference type="ChEBI" id="CHEBI:30616"/>
        <dbReference type="ChEBI" id="CHEBI:33019"/>
        <dbReference type="ChEBI" id="CHEBI:57287"/>
        <dbReference type="ChEBI" id="CHEBI:57390"/>
        <dbReference type="ChEBI" id="CHEBI:456215"/>
        <dbReference type="EC" id="6.2.1.30"/>
    </reaction>
</comment>
<reference evidence="12" key="1">
    <citation type="submission" date="2022-05" db="EMBL/GenBank/DDBJ databases">
        <authorList>
            <person name="Sun X."/>
        </authorList>
    </citation>
    <scope>NUCLEOTIDE SEQUENCE</scope>
    <source>
        <strain evidence="12">Ai-910</strain>
    </source>
</reference>
<accession>A0A9J6ZNZ0</accession>
<dbReference type="CDD" id="cd05913">
    <property type="entry name" value="PaaK"/>
    <property type="match status" value="1"/>
</dbReference>
<evidence type="ECO:0000256" key="6">
    <source>
        <dbReference type="ARBA" id="ARBA00066629"/>
    </source>
</evidence>
<dbReference type="EC" id="6.2.1.30" evidence="6 9"/>
<evidence type="ECO:0000256" key="1">
    <source>
        <dbReference type="ARBA" id="ARBA00011245"/>
    </source>
</evidence>
<dbReference type="KEGG" id="alkq:M9189_10235"/>